<dbReference type="PANTHER" id="PTHR34382:SF7">
    <property type="entry name" value="PTS SYSTEM N,N'-DIACETYLCHITOBIOSE-SPECIFIC EIIA COMPONENT"/>
    <property type="match status" value="1"/>
</dbReference>
<reference evidence="10 11" key="1">
    <citation type="submission" date="2018-06" db="EMBL/GenBank/DDBJ databases">
        <title>Genomic Encyclopedia of Type Strains, Phase IV (KMG-IV): sequencing the most valuable type-strain genomes for metagenomic binning, comparative biology and taxonomic classification.</title>
        <authorList>
            <person name="Goeker M."/>
        </authorList>
    </citation>
    <scope>NUCLEOTIDE SEQUENCE [LARGE SCALE GENOMIC DNA]</scope>
    <source>
        <strain evidence="10 11">DSM 15140</strain>
    </source>
</reference>
<keyword evidence="11" id="KW-1185">Reference proteome</keyword>
<dbReference type="AlphaFoldDB" id="A0A366DTW9"/>
<gene>
    <name evidence="10" type="ORF">DES48_11141</name>
</gene>
<dbReference type="CDD" id="cd00215">
    <property type="entry name" value="PTS_IIA_lac"/>
    <property type="match status" value="1"/>
</dbReference>
<dbReference type="PIRSF" id="PIRSF000699">
    <property type="entry name" value="PTS_IILac_III"/>
    <property type="match status" value="1"/>
</dbReference>
<feature type="active site" description="Tele-phosphohistidine intermediate" evidence="7">
    <location>
        <position position="75"/>
    </location>
</feature>
<evidence type="ECO:0000256" key="5">
    <source>
        <dbReference type="ARBA" id="ARBA00022679"/>
    </source>
</evidence>
<keyword evidence="8" id="KW-0479">Metal-binding</keyword>
<dbReference type="Gene3D" id="1.20.58.80">
    <property type="entry name" value="Phosphotransferase system, lactose/cellobiose-type IIA subunit"/>
    <property type="match status" value="1"/>
</dbReference>
<dbReference type="RefSeq" id="WP_281269248.1">
    <property type="nucleotide sequence ID" value="NZ_BAABQN010000010.1"/>
</dbReference>
<dbReference type="Proteomes" id="UP000252254">
    <property type="component" value="Unassembled WGS sequence"/>
</dbReference>
<dbReference type="GO" id="GO:0046872">
    <property type="term" value="F:metal ion binding"/>
    <property type="evidence" value="ECO:0007669"/>
    <property type="project" value="UniProtKB-KW"/>
</dbReference>
<organism evidence="10 11">
    <name type="scientific">Paraliobacillus ryukyuensis</name>
    <dbReference type="NCBI Taxonomy" id="200904"/>
    <lineage>
        <taxon>Bacteria</taxon>
        <taxon>Bacillati</taxon>
        <taxon>Bacillota</taxon>
        <taxon>Bacilli</taxon>
        <taxon>Bacillales</taxon>
        <taxon>Bacillaceae</taxon>
        <taxon>Paraliobacillus</taxon>
    </lineage>
</organism>
<evidence type="ECO:0000313" key="11">
    <source>
        <dbReference type="Proteomes" id="UP000252254"/>
    </source>
</evidence>
<evidence type="ECO:0000313" key="10">
    <source>
        <dbReference type="EMBL" id="RBO93531.1"/>
    </source>
</evidence>
<dbReference type="InterPro" id="IPR003188">
    <property type="entry name" value="PTS_IIA_lac/cel"/>
</dbReference>
<keyword evidence="3" id="KW-0963">Cytoplasm</keyword>
<feature type="modified residue" description="Phosphohistidine; by HPr" evidence="9">
    <location>
        <position position="75"/>
    </location>
</feature>
<dbReference type="Pfam" id="PF02255">
    <property type="entry name" value="PTS_IIA"/>
    <property type="match status" value="1"/>
</dbReference>
<dbReference type="STRING" id="200904.GCA_900168775_02705"/>
<dbReference type="InterPro" id="IPR036542">
    <property type="entry name" value="PTS_IIA_lac/cel_sf"/>
</dbReference>
<proteinExistence type="predicted"/>
<evidence type="ECO:0000256" key="2">
    <source>
        <dbReference type="ARBA" id="ARBA00022448"/>
    </source>
</evidence>
<evidence type="ECO:0000256" key="9">
    <source>
        <dbReference type="PROSITE-ProRule" id="PRU00418"/>
    </source>
</evidence>
<dbReference type="GO" id="GO:0005737">
    <property type="term" value="C:cytoplasm"/>
    <property type="evidence" value="ECO:0007669"/>
    <property type="project" value="UniProtKB-SubCell"/>
</dbReference>
<dbReference type="GO" id="GO:0009401">
    <property type="term" value="P:phosphoenolpyruvate-dependent sugar phosphotransferase system"/>
    <property type="evidence" value="ECO:0007669"/>
    <property type="project" value="UniProtKB-KW"/>
</dbReference>
<feature type="binding site" evidence="8">
    <location>
        <position position="78"/>
    </location>
    <ligand>
        <name>Mg(2+)</name>
        <dbReference type="ChEBI" id="CHEBI:18420"/>
        <note>ligand shared between all trimeric partners</note>
    </ligand>
</feature>
<comment type="cofactor">
    <cofactor evidence="8">
        <name>Mg(2+)</name>
        <dbReference type="ChEBI" id="CHEBI:18420"/>
    </cofactor>
    <text evidence="8">Binds 1 Mg(2+) ion per trimer.</text>
</comment>
<keyword evidence="8" id="KW-0460">Magnesium</keyword>
<sequence>MDNEEVIMGIIVHGGNARSYAMRAMSAAKNLDFEEADELVESANEELNKAHRIQTDLIQAESRGDKTEVSLLMVHAQDHLMNAMSVRDVSLEIIDLNKKIKKLSGGN</sequence>
<keyword evidence="5" id="KW-0808">Transferase</keyword>
<keyword evidence="6" id="KW-0598">Phosphotransferase system</keyword>
<evidence type="ECO:0000256" key="3">
    <source>
        <dbReference type="ARBA" id="ARBA00022490"/>
    </source>
</evidence>
<protein>
    <submittedName>
        <fullName evidence="10">PTS system cellobiose-specific IIA component</fullName>
    </submittedName>
</protein>
<evidence type="ECO:0000256" key="8">
    <source>
        <dbReference type="PIRSR" id="PIRSR000699-2"/>
    </source>
</evidence>
<dbReference type="GO" id="GO:0016740">
    <property type="term" value="F:transferase activity"/>
    <property type="evidence" value="ECO:0007669"/>
    <property type="project" value="UniProtKB-KW"/>
</dbReference>
<dbReference type="SUPFAM" id="SSF46973">
    <property type="entry name" value="Enzyme IIa from lactose specific PTS, IIa-lac"/>
    <property type="match status" value="1"/>
</dbReference>
<keyword evidence="2" id="KW-0813">Transport</keyword>
<comment type="caution">
    <text evidence="10">The sequence shown here is derived from an EMBL/GenBank/DDBJ whole genome shotgun (WGS) entry which is preliminary data.</text>
</comment>
<dbReference type="PROSITE" id="PS51095">
    <property type="entry name" value="PTS_EIIA_TYPE_3"/>
    <property type="match status" value="1"/>
</dbReference>
<dbReference type="PANTHER" id="PTHR34382">
    <property type="entry name" value="PTS SYSTEM N,N'-DIACETYLCHITOBIOSE-SPECIFIC EIIA COMPONENT"/>
    <property type="match status" value="1"/>
</dbReference>
<evidence type="ECO:0000256" key="4">
    <source>
        <dbReference type="ARBA" id="ARBA00022597"/>
    </source>
</evidence>
<name>A0A366DTW9_9BACI</name>
<dbReference type="FunFam" id="1.20.58.80:FF:000001">
    <property type="entry name" value="PTS system, lactose-specific IIa component"/>
    <property type="match status" value="1"/>
</dbReference>
<keyword evidence="4" id="KW-0762">Sugar transport</keyword>
<evidence type="ECO:0000256" key="1">
    <source>
        <dbReference type="ARBA" id="ARBA00004496"/>
    </source>
</evidence>
<dbReference type="EMBL" id="QNRI01000011">
    <property type="protein sequence ID" value="RBO93531.1"/>
    <property type="molecule type" value="Genomic_DNA"/>
</dbReference>
<accession>A0A366DTW9</accession>
<evidence type="ECO:0000256" key="6">
    <source>
        <dbReference type="ARBA" id="ARBA00022683"/>
    </source>
</evidence>
<evidence type="ECO:0000256" key="7">
    <source>
        <dbReference type="PIRSR" id="PIRSR000699-1"/>
    </source>
</evidence>
<comment type="subcellular location">
    <subcellularLocation>
        <location evidence="1">Cytoplasm</location>
    </subcellularLocation>
</comment>